<dbReference type="SUPFAM" id="SSF160631">
    <property type="entry name" value="SMI1/KNR4-like"/>
    <property type="match status" value="1"/>
</dbReference>
<gene>
    <name evidence="1" type="ORF">HB847_06745</name>
</gene>
<accession>A0A7X0WRC8</accession>
<dbReference type="InterPro" id="IPR018958">
    <property type="entry name" value="Knr4/Smi1-like_dom"/>
</dbReference>
<reference evidence="1 2" key="1">
    <citation type="submission" date="2020-03" db="EMBL/GenBank/DDBJ databases">
        <title>Soil Listeria distribution.</title>
        <authorList>
            <person name="Liao J."/>
            <person name="Wiedmann M."/>
        </authorList>
    </citation>
    <scope>NUCLEOTIDE SEQUENCE [LARGE SCALE GENOMIC DNA]</scope>
    <source>
        <strain evidence="1 2">FSL L7-1681</strain>
    </source>
</reference>
<dbReference type="Pfam" id="PF09346">
    <property type="entry name" value="SMI1_KNR4"/>
    <property type="match status" value="1"/>
</dbReference>
<dbReference type="RefSeq" id="WP_185376634.1">
    <property type="nucleotide sequence ID" value="NZ_JAARPI010000003.1"/>
</dbReference>
<dbReference type="Proteomes" id="UP000591929">
    <property type="component" value="Unassembled WGS sequence"/>
</dbReference>
<dbReference type="AlphaFoldDB" id="A0A7X0WRC8"/>
<name>A0A7X0WRC8_9LIST</name>
<dbReference type="InterPro" id="IPR037883">
    <property type="entry name" value="Knr4/Smi1-like_sf"/>
</dbReference>
<organism evidence="1 2">
    <name type="scientific">Listeria booriae</name>
    <dbReference type="NCBI Taxonomy" id="1552123"/>
    <lineage>
        <taxon>Bacteria</taxon>
        <taxon>Bacillati</taxon>
        <taxon>Bacillota</taxon>
        <taxon>Bacilli</taxon>
        <taxon>Bacillales</taxon>
        <taxon>Listeriaceae</taxon>
        <taxon>Listeria</taxon>
    </lineage>
</organism>
<dbReference type="SMART" id="SM00860">
    <property type="entry name" value="SMI1_KNR4"/>
    <property type="match status" value="1"/>
</dbReference>
<protein>
    <submittedName>
        <fullName evidence="1">SMI1/KNR4 family protein</fullName>
    </submittedName>
</protein>
<dbReference type="Gene3D" id="3.40.1580.10">
    <property type="entry name" value="SMI1/KNR4-like"/>
    <property type="match status" value="1"/>
</dbReference>
<comment type="caution">
    <text evidence="1">The sequence shown here is derived from an EMBL/GenBank/DDBJ whole genome shotgun (WGS) entry which is preliminary data.</text>
</comment>
<evidence type="ECO:0000313" key="1">
    <source>
        <dbReference type="EMBL" id="MBC1372067.1"/>
    </source>
</evidence>
<dbReference type="EMBL" id="JAARPL010000004">
    <property type="protein sequence ID" value="MBC1372067.1"/>
    <property type="molecule type" value="Genomic_DNA"/>
</dbReference>
<sequence length="261" mass="29786">MSIWEKESDKPPKLTSKDVELAEATFGVKLPKNYIKMLKKQNGGYLKTDAVRVEFTNDDGDGYILLDSLYGIKPDEGVMETEYYKKEWGITKDNIVIIAGNGHSFVALDYEGTTTTPKVIFIDTESSQIEFISHTFEEFIDAMYLLDIDDDEQDTIHLPSSDEIRELALSADIAEVSKGVYLWICDYSMPKDEALLFTAMERVYAEGSEHQKVEIASVARMEIENEGIIDKKFIDLILSLLQKEDDLDLVIYKEMIEEFLN</sequence>
<proteinExistence type="predicted"/>
<evidence type="ECO:0000313" key="2">
    <source>
        <dbReference type="Proteomes" id="UP000591929"/>
    </source>
</evidence>